<evidence type="ECO:0000313" key="4">
    <source>
        <dbReference type="Proteomes" id="UP000509383"/>
    </source>
</evidence>
<evidence type="ECO:0000313" key="3">
    <source>
        <dbReference type="EMBL" id="GJN55650.1"/>
    </source>
</evidence>
<evidence type="ECO:0000256" key="1">
    <source>
        <dbReference type="SAM" id="Phobius"/>
    </source>
</evidence>
<feature type="transmembrane region" description="Helical" evidence="1">
    <location>
        <begin position="32"/>
        <end position="53"/>
    </location>
</feature>
<feature type="transmembrane region" description="Helical" evidence="1">
    <location>
        <begin position="94"/>
        <end position="118"/>
    </location>
</feature>
<protein>
    <submittedName>
        <fullName evidence="2">Uncharacterized protein</fullName>
    </submittedName>
</protein>
<evidence type="ECO:0000313" key="2">
    <source>
        <dbReference type="EMBL" id="BCG24115.1"/>
    </source>
</evidence>
<accession>A0A6J4E408</accession>
<name>A0A6J4E408_9PSED</name>
<dbReference type="RefSeq" id="WP_173178344.1">
    <property type="nucleotide sequence ID" value="NZ_AP023189.1"/>
</dbReference>
<keyword evidence="1" id="KW-1133">Transmembrane helix</keyword>
<proteinExistence type="predicted"/>
<dbReference type="KEGG" id="ptw:TUM18999_23060"/>
<organism evidence="2 4">
    <name type="scientific">Pseudomonas tohonis</name>
    <dbReference type="NCBI Taxonomy" id="2725477"/>
    <lineage>
        <taxon>Bacteria</taxon>
        <taxon>Pseudomonadati</taxon>
        <taxon>Pseudomonadota</taxon>
        <taxon>Gammaproteobacteria</taxon>
        <taxon>Pseudomonadales</taxon>
        <taxon>Pseudomonadaceae</taxon>
        <taxon>Pseudomonas</taxon>
    </lineage>
</organism>
<keyword evidence="5" id="KW-1185">Reference proteome</keyword>
<reference evidence="2 4" key="1">
    <citation type="submission" date="2020-05" db="EMBL/GenBank/DDBJ databases">
        <title>Characterization of novel class B3 metallo-beta-lactamase from novel Pseudomonas species.</title>
        <authorList>
            <person name="Yamada K."/>
            <person name="Aoki K."/>
            <person name="Ishii Y."/>
        </authorList>
    </citation>
    <scope>NUCLEOTIDE SEQUENCE [LARGE SCALE GENOMIC DNA]</scope>
    <source>
        <strain evidence="2 4">TUM18999</strain>
        <strain evidence="3 5">TUM20286</strain>
    </source>
</reference>
<keyword evidence="1" id="KW-0472">Membrane</keyword>
<dbReference type="Proteomes" id="UP000509383">
    <property type="component" value="Chromosome"/>
</dbReference>
<feature type="transmembrane region" description="Helical" evidence="1">
    <location>
        <begin position="169"/>
        <end position="200"/>
    </location>
</feature>
<dbReference type="EMBL" id="BQKM01000020">
    <property type="protein sequence ID" value="GJN55650.1"/>
    <property type="molecule type" value="Genomic_DNA"/>
</dbReference>
<keyword evidence="1" id="KW-0812">Transmembrane</keyword>
<evidence type="ECO:0000313" key="5">
    <source>
        <dbReference type="Proteomes" id="UP001054892"/>
    </source>
</evidence>
<dbReference type="AlphaFoldDB" id="A0A6J4E408"/>
<feature type="transmembrane region" description="Helical" evidence="1">
    <location>
        <begin position="65"/>
        <end position="82"/>
    </location>
</feature>
<gene>
    <name evidence="2" type="ORF">TUM18999_23060</name>
    <name evidence="3" type="ORF">TUM20286_54020</name>
</gene>
<dbReference type="EMBL" id="AP023189">
    <property type="protein sequence ID" value="BCG24115.1"/>
    <property type="molecule type" value="Genomic_DNA"/>
</dbReference>
<sequence length="210" mass="22599">MDENPYAAPQTDLVDAQAPRELPDWSPGLLNLLGWLCLVSALGSVVVLVFIFLGDFIGLQGASLVAEWLGLAVMLLGSYLSLRLKGFAEARFAAVGLAWPTWLVILAGMLTQVMLMLVSDQALAKLGWELGSYLALMVGYGAVTVWLAVRLLKVQNVYPVFRVMAWLLLVGGVMMATVLLVMVALLPLLASSVAMALVFFQGARDMTGRA</sequence>
<dbReference type="Proteomes" id="UP001054892">
    <property type="component" value="Unassembled WGS sequence"/>
</dbReference>
<feature type="transmembrane region" description="Helical" evidence="1">
    <location>
        <begin position="130"/>
        <end position="149"/>
    </location>
</feature>